<proteinExistence type="predicted"/>
<reference evidence="1 2" key="1">
    <citation type="journal article" date="2024" name="IMA Fungus">
        <title>Apiospora arundinis, a panoply of carbohydrate-active enzymes and secondary metabolites.</title>
        <authorList>
            <person name="Sorensen T."/>
            <person name="Petersen C."/>
            <person name="Muurmann A.T."/>
            <person name="Christiansen J.V."/>
            <person name="Brundto M.L."/>
            <person name="Overgaard C.K."/>
            <person name="Boysen A.T."/>
            <person name="Wollenberg R.D."/>
            <person name="Larsen T.O."/>
            <person name="Sorensen J.L."/>
            <person name="Nielsen K.L."/>
            <person name="Sondergaard T.E."/>
        </authorList>
    </citation>
    <scope>NUCLEOTIDE SEQUENCE [LARGE SCALE GENOMIC DNA]</scope>
    <source>
        <strain evidence="1 2">AAU 773</strain>
    </source>
</reference>
<gene>
    <name evidence="1" type="ORF">PGQ11_007669</name>
</gene>
<accession>A0ABR2IW91</accession>
<name>A0ABR2IW91_9PEZI</name>
<protein>
    <submittedName>
        <fullName evidence="1">Uncharacterized protein</fullName>
    </submittedName>
</protein>
<sequence length="94" mass="10691">MGDALRVRGAGEKIFYLDPITCIAQVNFLGLRFPSGSRRLWHRQLRLGLGLGPRSGDGDPDVTALPILEMTAKLHRLWAKYSSLLADQYYKFKW</sequence>
<evidence type="ECO:0000313" key="1">
    <source>
        <dbReference type="EMBL" id="KAK8869091.1"/>
    </source>
</evidence>
<comment type="caution">
    <text evidence="1">The sequence shown here is derived from an EMBL/GenBank/DDBJ whole genome shotgun (WGS) entry which is preliminary data.</text>
</comment>
<organism evidence="1 2">
    <name type="scientific">Apiospora arundinis</name>
    <dbReference type="NCBI Taxonomy" id="335852"/>
    <lineage>
        <taxon>Eukaryota</taxon>
        <taxon>Fungi</taxon>
        <taxon>Dikarya</taxon>
        <taxon>Ascomycota</taxon>
        <taxon>Pezizomycotina</taxon>
        <taxon>Sordariomycetes</taxon>
        <taxon>Xylariomycetidae</taxon>
        <taxon>Amphisphaeriales</taxon>
        <taxon>Apiosporaceae</taxon>
        <taxon>Apiospora</taxon>
    </lineage>
</organism>
<dbReference type="EMBL" id="JAPCWZ010000004">
    <property type="protein sequence ID" value="KAK8869091.1"/>
    <property type="molecule type" value="Genomic_DNA"/>
</dbReference>
<evidence type="ECO:0000313" key="2">
    <source>
        <dbReference type="Proteomes" id="UP001390339"/>
    </source>
</evidence>
<dbReference type="Proteomes" id="UP001390339">
    <property type="component" value="Unassembled WGS sequence"/>
</dbReference>
<keyword evidence="2" id="KW-1185">Reference proteome</keyword>